<evidence type="ECO:0000259" key="3">
    <source>
        <dbReference type="PROSITE" id="PS51043"/>
    </source>
</evidence>
<name>A0AAD9JY00_9ANNE</name>
<proteinExistence type="inferred from homology"/>
<reference evidence="4" key="1">
    <citation type="journal article" date="2023" name="Mol. Biol. Evol.">
        <title>Third-Generation Sequencing Reveals the Adaptive Role of the Epigenome in Three Deep-Sea Polychaetes.</title>
        <authorList>
            <person name="Perez M."/>
            <person name="Aroh O."/>
            <person name="Sun Y."/>
            <person name="Lan Y."/>
            <person name="Juniper S.K."/>
            <person name="Young C.R."/>
            <person name="Angers B."/>
            <person name="Qian P.Y."/>
        </authorList>
    </citation>
    <scope>NUCLEOTIDE SEQUENCE</scope>
    <source>
        <strain evidence="4">P08H-3</strain>
    </source>
</reference>
<organism evidence="4 5">
    <name type="scientific">Paralvinella palmiformis</name>
    <dbReference type="NCBI Taxonomy" id="53620"/>
    <lineage>
        <taxon>Eukaryota</taxon>
        <taxon>Metazoa</taxon>
        <taxon>Spiralia</taxon>
        <taxon>Lophotrochozoa</taxon>
        <taxon>Annelida</taxon>
        <taxon>Polychaeta</taxon>
        <taxon>Sedentaria</taxon>
        <taxon>Canalipalpata</taxon>
        <taxon>Terebellida</taxon>
        <taxon>Terebelliformia</taxon>
        <taxon>Alvinellidae</taxon>
        <taxon>Paralvinella</taxon>
    </lineage>
</organism>
<evidence type="ECO:0000256" key="1">
    <source>
        <dbReference type="ARBA" id="ARBA00038464"/>
    </source>
</evidence>
<dbReference type="Proteomes" id="UP001208570">
    <property type="component" value="Unassembled WGS sequence"/>
</dbReference>
<dbReference type="GO" id="GO:0004620">
    <property type="term" value="F:phospholipase activity"/>
    <property type="evidence" value="ECO:0007669"/>
    <property type="project" value="TreeGrafter"/>
</dbReference>
<dbReference type="PANTHER" id="PTHR23509">
    <property type="entry name" value="PA-PL1 PHOSPHOLIPASE FAMILY"/>
    <property type="match status" value="1"/>
</dbReference>
<feature type="region of interest" description="Disordered" evidence="2">
    <location>
        <begin position="32"/>
        <end position="51"/>
    </location>
</feature>
<dbReference type="AlphaFoldDB" id="A0AAD9JY00"/>
<dbReference type="SMART" id="SM01127">
    <property type="entry name" value="DDHD"/>
    <property type="match status" value="1"/>
</dbReference>
<protein>
    <recommendedName>
        <fullName evidence="3">DDHD domain-containing protein</fullName>
    </recommendedName>
</protein>
<accession>A0AAD9JY00</accession>
<comment type="similarity">
    <text evidence="1">Belongs to the PA-PLA1 family.</text>
</comment>
<evidence type="ECO:0000256" key="2">
    <source>
        <dbReference type="SAM" id="MobiDB-lite"/>
    </source>
</evidence>
<feature type="region of interest" description="Disordered" evidence="2">
    <location>
        <begin position="330"/>
        <end position="355"/>
    </location>
</feature>
<feature type="domain" description="DDHD" evidence="3">
    <location>
        <begin position="239"/>
        <end position="527"/>
    </location>
</feature>
<comment type="caution">
    <text evidence="4">The sequence shown here is derived from an EMBL/GenBank/DDBJ whole genome shotgun (WGS) entry which is preliminary data.</text>
</comment>
<sequence>MRGTWFFENTWQPIEENYADQIEAEHLTKFEKQKLSEDESESTKGQASGGSRLRRGYYAEAKMDDKPPDITHLIFVIHGIGQKMETGSIIKSCKDLRSNCRKLKEKYFPDLDKDNKRVEFLPVEWRSSLRLDGDTVESITPNKIKGLRMVLNSSAMDVLYYTSPLYRSEITQGLQTELNKLYAMFCARHPYFEASGGKVSIVAHSLGLLISMFINTWVNQIEQEILKLAEEQHLKTPTLQFKLESFFCLGSPLAVFLALRGIRPQCDADQNHILPSSLCKRLYNIYHPSDPVAYRLEPLLLKHYANYKPVKIHHYDASKREDYESLPLTPISNDTVSAGGTNEVSQDAEHQTKEDEVDVTINTEDEKSDVKWKTSPTTKGTLHFLTLIYLTETNFLLSTFHVYLLTLDDKSEFAFILCTLGGWNFIFNRNKKNKQAEDVSKPVDTELKDLFLNENKDPENDTFTAYCCDQTEEQSEMSEDHLKLDHRIDYQLREGKMENAYIAALTSHTSYWNRFDIALFIMTQIFPDYGPR</sequence>
<dbReference type="EMBL" id="JAODUP010000137">
    <property type="protein sequence ID" value="KAK2160245.1"/>
    <property type="molecule type" value="Genomic_DNA"/>
</dbReference>
<dbReference type="InterPro" id="IPR058055">
    <property type="entry name" value="PA-PLA1"/>
</dbReference>
<dbReference type="GO" id="GO:0005737">
    <property type="term" value="C:cytoplasm"/>
    <property type="evidence" value="ECO:0007669"/>
    <property type="project" value="TreeGrafter"/>
</dbReference>
<dbReference type="PROSITE" id="PS51043">
    <property type="entry name" value="DDHD"/>
    <property type="match status" value="1"/>
</dbReference>
<feature type="compositionally biased region" description="Polar residues" evidence="2">
    <location>
        <begin position="330"/>
        <end position="345"/>
    </location>
</feature>
<evidence type="ECO:0000313" key="5">
    <source>
        <dbReference type="Proteomes" id="UP001208570"/>
    </source>
</evidence>
<dbReference type="GO" id="GO:0046872">
    <property type="term" value="F:metal ion binding"/>
    <property type="evidence" value="ECO:0007669"/>
    <property type="project" value="InterPro"/>
</dbReference>
<dbReference type="PANTHER" id="PTHR23509:SF48">
    <property type="entry name" value="INTRACELLULAR PHOSPHOLIPASE A1"/>
    <property type="match status" value="1"/>
</dbReference>
<keyword evidence="5" id="KW-1185">Reference proteome</keyword>
<dbReference type="Pfam" id="PF02862">
    <property type="entry name" value="DDHD"/>
    <property type="match status" value="1"/>
</dbReference>
<gene>
    <name evidence="4" type="ORF">LSH36_137g02032</name>
</gene>
<dbReference type="InterPro" id="IPR004177">
    <property type="entry name" value="DDHD_dom"/>
</dbReference>
<evidence type="ECO:0000313" key="4">
    <source>
        <dbReference type="EMBL" id="KAK2160245.1"/>
    </source>
</evidence>